<keyword evidence="3 5" id="KW-0378">Hydrolase</keyword>
<dbReference type="EC" id="3.2.1.26" evidence="2"/>
<accession>A0A7X3SLI8</accession>
<dbReference type="InterPro" id="IPR001362">
    <property type="entry name" value="Glyco_hydro_32"/>
</dbReference>
<dbReference type="InterPro" id="IPR013148">
    <property type="entry name" value="Glyco_hydro_32_N"/>
</dbReference>
<dbReference type="InterPro" id="IPR013189">
    <property type="entry name" value="Glyco_hydro_32_C"/>
</dbReference>
<dbReference type="PANTHER" id="PTHR43101:SF1">
    <property type="entry name" value="BETA-FRUCTOSIDASE"/>
    <property type="match status" value="1"/>
</dbReference>
<evidence type="ECO:0000259" key="6">
    <source>
        <dbReference type="Pfam" id="PF00251"/>
    </source>
</evidence>
<dbReference type="EMBL" id="WUQX01000001">
    <property type="protein sequence ID" value="MXP78658.1"/>
    <property type="molecule type" value="Genomic_DNA"/>
</dbReference>
<evidence type="ECO:0000256" key="1">
    <source>
        <dbReference type="ARBA" id="ARBA00009902"/>
    </source>
</evidence>
<dbReference type="InterPro" id="IPR051214">
    <property type="entry name" value="GH32_Enzymes"/>
</dbReference>
<dbReference type="SUPFAM" id="SSF49899">
    <property type="entry name" value="Concanavalin A-like lectins/glucanases"/>
    <property type="match status" value="1"/>
</dbReference>
<sequence>MKKDILHLKAPGNWINDPNGFIYFKGKYHLFYQYFPYAPVWGTMHWGHAVSEDLIHWEHLGIALFPTKAYDQNGVFSGSAIEKDGKLYLYYSGVRYLETDEENIHTAYKDRYETCQTMIVSKDGDRFDNWKDKKKIIPVIMDEKIANRTHTRDPKVWQDKDCYYMALGSTYEEQEGRVLFFRSRDAKNWEYANQYQSEQFGKILECPDIFQVNGSYVFMGSPMYAAQDGLEYAHYAVCGLAQFSTVTCDMCLIGESRLVDYGMDLYAPQTNVDKEGRRVMIGWMRMPKAVENGGEKPWNGMMCLPRVVEVVEGQIYFRIHPEVDRYFEREIPKEELNDGRISIPRENGRAVPYRLRARLKEGESLDIGGYRLWLWEDTVRADRSKVYGKLRGYRLTGSTPKLGGRCELDIFVDGNLLEVFINEGQYVLSHVVYGLGDEVKGRVDHVYVGE</sequence>
<dbReference type="Pfam" id="PF08244">
    <property type="entry name" value="Glyco_hydro_32C"/>
    <property type="match status" value="1"/>
</dbReference>
<keyword evidence="4 5" id="KW-0326">Glycosidase</keyword>
<dbReference type="Pfam" id="PF00251">
    <property type="entry name" value="Glyco_hydro_32N"/>
    <property type="match status" value="1"/>
</dbReference>
<dbReference type="InterPro" id="IPR023296">
    <property type="entry name" value="Glyco_hydro_beta-prop_sf"/>
</dbReference>
<dbReference type="GO" id="GO:0005975">
    <property type="term" value="P:carbohydrate metabolic process"/>
    <property type="evidence" value="ECO:0007669"/>
    <property type="project" value="InterPro"/>
</dbReference>
<dbReference type="Proteomes" id="UP000460412">
    <property type="component" value="Unassembled WGS sequence"/>
</dbReference>
<evidence type="ECO:0000256" key="5">
    <source>
        <dbReference type="RuleBase" id="RU362110"/>
    </source>
</evidence>
<dbReference type="PANTHER" id="PTHR43101">
    <property type="entry name" value="BETA-FRUCTOSIDASE"/>
    <property type="match status" value="1"/>
</dbReference>
<dbReference type="Gene3D" id="2.60.120.560">
    <property type="entry name" value="Exo-inulinase, domain 1"/>
    <property type="match status" value="1"/>
</dbReference>
<feature type="domain" description="Glycosyl hydrolase family 32 N-terminal" evidence="6">
    <location>
        <begin position="7"/>
        <end position="314"/>
    </location>
</feature>
<dbReference type="SUPFAM" id="SSF75005">
    <property type="entry name" value="Arabinanase/levansucrase/invertase"/>
    <property type="match status" value="1"/>
</dbReference>
<organism evidence="8 9">
    <name type="scientific">Sporofaciens musculi</name>
    <dbReference type="NCBI Taxonomy" id="2681861"/>
    <lineage>
        <taxon>Bacteria</taxon>
        <taxon>Bacillati</taxon>
        <taxon>Bacillota</taxon>
        <taxon>Clostridia</taxon>
        <taxon>Lachnospirales</taxon>
        <taxon>Lachnospiraceae</taxon>
        <taxon>Sporofaciens</taxon>
    </lineage>
</organism>
<reference evidence="8 9" key="1">
    <citation type="submission" date="2019-12" db="EMBL/GenBank/DDBJ databases">
        <title>Sporaefaciens musculi gen. nov., sp. nov., a novel bacterium isolated from the caecum of an obese mouse.</title>
        <authorList>
            <person name="Rasmussen T.S."/>
            <person name="Streidl T."/>
            <person name="Hitch T.C.A."/>
            <person name="Wortmann E."/>
            <person name="Deptula P."/>
            <person name="Hansen M."/>
            <person name="Nielsen D.S."/>
            <person name="Clavel T."/>
            <person name="Vogensen F.K."/>
        </authorList>
    </citation>
    <scope>NUCLEOTIDE SEQUENCE [LARGE SCALE GENOMIC DNA]</scope>
    <source>
        <strain evidence="8 9">WCA-9-b2</strain>
    </source>
</reference>
<dbReference type="RefSeq" id="WP_159755561.1">
    <property type="nucleotide sequence ID" value="NZ_WUQX01000001.1"/>
</dbReference>
<evidence type="ECO:0000256" key="4">
    <source>
        <dbReference type="ARBA" id="ARBA00023295"/>
    </source>
</evidence>
<evidence type="ECO:0000256" key="2">
    <source>
        <dbReference type="ARBA" id="ARBA00012758"/>
    </source>
</evidence>
<feature type="domain" description="Glycosyl hydrolase family 32 C-terminal" evidence="7">
    <location>
        <begin position="400"/>
        <end position="433"/>
    </location>
</feature>
<evidence type="ECO:0000259" key="7">
    <source>
        <dbReference type="Pfam" id="PF08244"/>
    </source>
</evidence>
<dbReference type="AlphaFoldDB" id="A0A7X3SLI8"/>
<evidence type="ECO:0000313" key="8">
    <source>
        <dbReference type="EMBL" id="MXP78658.1"/>
    </source>
</evidence>
<comment type="caution">
    <text evidence="8">The sequence shown here is derived from an EMBL/GenBank/DDBJ whole genome shotgun (WGS) entry which is preliminary data.</text>
</comment>
<dbReference type="SMART" id="SM00640">
    <property type="entry name" value="Glyco_32"/>
    <property type="match status" value="1"/>
</dbReference>
<name>A0A7X3SLI8_9FIRM</name>
<protein>
    <recommendedName>
        <fullName evidence="2">beta-fructofuranosidase</fullName>
        <ecNumber evidence="2">3.2.1.26</ecNumber>
    </recommendedName>
</protein>
<evidence type="ECO:0000313" key="9">
    <source>
        <dbReference type="Proteomes" id="UP000460412"/>
    </source>
</evidence>
<dbReference type="Gene3D" id="2.115.10.20">
    <property type="entry name" value="Glycosyl hydrolase domain, family 43"/>
    <property type="match status" value="1"/>
</dbReference>
<dbReference type="CDD" id="cd08996">
    <property type="entry name" value="GH32_FFase"/>
    <property type="match status" value="1"/>
</dbReference>
<keyword evidence="9" id="KW-1185">Reference proteome</keyword>
<evidence type="ECO:0000256" key="3">
    <source>
        <dbReference type="ARBA" id="ARBA00022801"/>
    </source>
</evidence>
<dbReference type="GO" id="GO:0004564">
    <property type="term" value="F:beta-fructofuranosidase activity"/>
    <property type="evidence" value="ECO:0007669"/>
    <property type="project" value="UniProtKB-EC"/>
</dbReference>
<comment type="similarity">
    <text evidence="1 5">Belongs to the glycosyl hydrolase 32 family.</text>
</comment>
<gene>
    <name evidence="8" type="ORF">GN277_25955</name>
</gene>
<dbReference type="InterPro" id="IPR013320">
    <property type="entry name" value="ConA-like_dom_sf"/>
</dbReference>
<proteinExistence type="inferred from homology"/>